<feature type="transmembrane region" description="Helical" evidence="1">
    <location>
        <begin position="55"/>
        <end position="74"/>
    </location>
</feature>
<keyword evidence="1" id="KW-0812">Transmembrane</keyword>
<keyword evidence="3" id="KW-1185">Reference proteome</keyword>
<feature type="transmembrane region" description="Helical" evidence="1">
    <location>
        <begin position="7"/>
        <end position="25"/>
    </location>
</feature>
<evidence type="ECO:0000313" key="2">
    <source>
        <dbReference type="EMBL" id="KAB2331068.1"/>
    </source>
</evidence>
<proteinExistence type="predicted"/>
<name>A0A7V7UU06_9BACI</name>
<dbReference type="OrthoDB" id="2644512at2"/>
<comment type="caution">
    <text evidence="2">The sequence shown here is derived from an EMBL/GenBank/DDBJ whole genome shotgun (WGS) entry which is preliminary data.</text>
</comment>
<protein>
    <submittedName>
        <fullName evidence="2">Uncharacterized protein</fullName>
    </submittedName>
</protein>
<dbReference type="AlphaFoldDB" id="A0A7V7UU06"/>
<keyword evidence="1" id="KW-1133">Transmembrane helix</keyword>
<reference evidence="2 3" key="1">
    <citation type="journal article" date="2014" name="Arch. Microbiol.">
        <title>Bacillus mesophilum sp. nov., strain IITR-54T, a novel 4-chlorobiphenyl dechlorinating bacterium.</title>
        <authorList>
            <person name="Manickam N."/>
            <person name="Singh N.K."/>
            <person name="Bajaj A."/>
            <person name="Kumar R.M."/>
            <person name="Kaur G."/>
            <person name="Kaur N."/>
            <person name="Bala M."/>
            <person name="Kumar A."/>
            <person name="Mayilraj S."/>
        </authorList>
    </citation>
    <scope>NUCLEOTIDE SEQUENCE [LARGE SCALE GENOMIC DNA]</scope>
    <source>
        <strain evidence="2 3">IITR-54</strain>
    </source>
</reference>
<evidence type="ECO:0000313" key="3">
    <source>
        <dbReference type="Proteomes" id="UP000441354"/>
    </source>
</evidence>
<keyword evidence="1" id="KW-0472">Membrane</keyword>
<feature type="transmembrane region" description="Helical" evidence="1">
    <location>
        <begin position="80"/>
        <end position="103"/>
    </location>
</feature>
<feature type="transmembrane region" description="Helical" evidence="1">
    <location>
        <begin position="31"/>
        <end position="48"/>
    </location>
</feature>
<gene>
    <name evidence="2" type="ORF">F7732_17825</name>
</gene>
<evidence type="ECO:0000256" key="1">
    <source>
        <dbReference type="SAM" id="Phobius"/>
    </source>
</evidence>
<organism evidence="2 3">
    <name type="scientific">Bacillus mesophilum</name>
    <dbReference type="NCBI Taxonomy" id="1071718"/>
    <lineage>
        <taxon>Bacteria</taxon>
        <taxon>Bacillati</taxon>
        <taxon>Bacillota</taxon>
        <taxon>Bacilli</taxon>
        <taxon>Bacillales</taxon>
        <taxon>Bacillaceae</taxon>
        <taxon>Bacillus</taxon>
    </lineage>
</organism>
<dbReference type="Proteomes" id="UP000441354">
    <property type="component" value="Unassembled WGS sequence"/>
</dbReference>
<sequence>MTYFFNFLLAIFLTASSYFIGSILLKNSITILAAIIIGASVVSLGSITEKLGAPIWLIILVPFPVGMTLLYLFLKEPFHIWLITYMTTLALYTVIHVIMSYFFKFNSLIPAWKLRV</sequence>
<accession>A0A7V7UU06</accession>
<dbReference type="EMBL" id="WBOT01000006">
    <property type="protein sequence ID" value="KAB2331068.1"/>
    <property type="molecule type" value="Genomic_DNA"/>
</dbReference>